<feature type="domain" description="PTS EIIA type-2" evidence="1">
    <location>
        <begin position="7"/>
        <end position="158"/>
    </location>
</feature>
<dbReference type="OrthoDB" id="370976at2"/>
<evidence type="ECO:0000259" key="1">
    <source>
        <dbReference type="PROSITE" id="PS51094"/>
    </source>
</evidence>
<dbReference type="PANTHER" id="PTHR47738">
    <property type="entry name" value="PTS SYSTEM FRUCTOSE-LIKE EIIA COMPONENT-RELATED"/>
    <property type="match status" value="1"/>
</dbReference>
<dbReference type="RefSeq" id="WP_152890780.1">
    <property type="nucleotide sequence ID" value="NZ_WHJC01000203.1"/>
</dbReference>
<dbReference type="AlphaFoldDB" id="A0A6I1MPH5"/>
<dbReference type="SUPFAM" id="SSF55804">
    <property type="entry name" value="Phoshotransferase/anion transport protein"/>
    <property type="match status" value="1"/>
</dbReference>
<dbReference type="PANTHER" id="PTHR47738:SF3">
    <property type="entry name" value="PHOSPHOTRANSFERASE SYSTEM MANNITOL_FRUCTOSE-SPECIFIC IIA DOMAIN CONTAINING PROTEIN"/>
    <property type="match status" value="1"/>
</dbReference>
<gene>
    <name evidence="2" type="ORF">GBZ86_11430</name>
</gene>
<evidence type="ECO:0000313" key="2">
    <source>
        <dbReference type="EMBL" id="MPQ44368.1"/>
    </source>
</evidence>
<evidence type="ECO:0000313" key="3">
    <source>
        <dbReference type="Proteomes" id="UP000430345"/>
    </source>
</evidence>
<sequence length="158" mass="18518">MDKNIRQELFEPDLIFIEDIKYKDEVFEKISKKLLKKGVVKETYIQALKKRENEFPTGINLSVVAENIPNIAIPHTESGFCNDTKVVLVKLKNKITFKDMMNPSKDLDVKYLFMILNKEGSEQSHILSYIMSFVTNKENMYKLEKAKTLKELYNIVKY</sequence>
<dbReference type="InterPro" id="IPR016152">
    <property type="entry name" value="PTrfase/Anion_transptr"/>
</dbReference>
<name>A0A6I1MPH5_9CLOT</name>
<organism evidence="2 3">
    <name type="scientific">Clostridium tarantellae</name>
    <dbReference type="NCBI Taxonomy" id="39493"/>
    <lineage>
        <taxon>Bacteria</taxon>
        <taxon>Bacillati</taxon>
        <taxon>Bacillota</taxon>
        <taxon>Clostridia</taxon>
        <taxon>Eubacteriales</taxon>
        <taxon>Clostridiaceae</taxon>
        <taxon>Clostridium</taxon>
    </lineage>
</organism>
<dbReference type="EMBL" id="WHJC01000203">
    <property type="protein sequence ID" value="MPQ44368.1"/>
    <property type="molecule type" value="Genomic_DNA"/>
</dbReference>
<dbReference type="PROSITE" id="PS51094">
    <property type="entry name" value="PTS_EIIA_TYPE_2"/>
    <property type="match status" value="1"/>
</dbReference>
<keyword evidence="2" id="KW-0762">Sugar transport</keyword>
<dbReference type="Gene3D" id="3.40.930.10">
    <property type="entry name" value="Mannitol-specific EII, Chain A"/>
    <property type="match status" value="1"/>
</dbReference>
<reference evidence="2 3" key="1">
    <citation type="submission" date="2019-10" db="EMBL/GenBank/DDBJ databases">
        <title>The Genome Sequence of Clostridium tarantellae Isolated from Fish Brain.</title>
        <authorList>
            <person name="Bano L."/>
            <person name="Kiel M."/>
            <person name="Sales G."/>
            <person name="Doxey A.C."/>
            <person name="Mansfield M.J."/>
            <person name="Schiavone M."/>
            <person name="Rossetto O."/>
            <person name="Pirazzini M."/>
            <person name="Dobrindt U."/>
            <person name="Montecucco C."/>
        </authorList>
    </citation>
    <scope>NUCLEOTIDE SEQUENCE [LARGE SCALE GENOMIC DNA]</scope>
    <source>
        <strain evidence="2 3">DSM 3997</strain>
    </source>
</reference>
<accession>A0A6I1MPH5</accession>
<keyword evidence="3" id="KW-1185">Reference proteome</keyword>
<dbReference type="Pfam" id="PF00359">
    <property type="entry name" value="PTS_EIIA_2"/>
    <property type="match status" value="1"/>
</dbReference>
<dbReference type="InterPro" id="IPR051541">
    <property type="entry name" value="PTS_SugarTrans_NitroReg"/>
</dbReference>
<dbReference type="CDD" id="cd00211">
    <property type="entry name" value="PTS_IIA_fru"/>
    <property type="match status" value="1"/>
</dbReference>
<comment type="caution">
    <text evidence="2">The sequence shown here is derived from an EMBL/GenBank/DDBJ whole genome shotgun (WGS) entry which is preliminary data.</text>
</comment>
<dbReference type="Proteomes" id="UP000430345">
    <property type="component" value="Unassembled WGS sequence"/>
</dbReference>
<keyword evidence="2" id="KW-0813">Transport</keyword>
<proteinExistence type="predicted"/>
<protein>
    <submittedName>
        <fullName evidence="2">PTS sugar transporter subunit IIA</fullName>
    </submittedName>
</protein>
<dbReference type="InterPro" id="IPR002178">
    <property type="entry name" value="PTS_EIIA_type-2_dom"/>
</dbReference>